<organism evidence="2 3">
    <name type="scientific">Methylocella tundrae</name>
    <dbReference type="NCBI Taxonomy" id="227605"/>
    <lineage>
        <taxon>Bacteria</taxon>
        <taxon>Pseudomonadati</taxon>
        <taxon>Pseudomonadota</taxon>
        <taxon>Alphaproteobacteria</taxon>
        <taxon>Hyphomicrobiales</taxon>
        <taxon>Beijerinckiaceae</taxon>
        <taxon>Methylocella</taxon>
    </lineage>
</organism>
<protein>
    <submittedName>
        <fullName evidence="2">Uncharacterized protein</fullName>
    </submittedName>
</protein>
<gene>
    <name evidence="2" type="ORF">MTUNDRAET4_4197</name>
</gene>
<evidence type="ECO:0000256" key="1">
    <source>
        <dbReference type="SAM" id="MobiDB-lite"/>
    </source>
</evidence>
<dbReference type="AlphaFoldDB" id="A0A4U8Z659"/>
<dbReference type="KEGG" id="mtun:MTUNDRAET4_4197"/>
<evidence type="ECO:0000313" key="2">
    <source>
        <dbReference type="EMBL" id="VFU11078.1"/>
    </source>
</evidence>
<evidence type="ECO:0000313" key="3">
    <source>
        <dbReference type="Proteomes" id="UP000294360"/>
    </source>
</evidence>
<sequence length="58" mass="6108">MSYRTQGPSSQAFGAIRRACAQILRISAAARPPGKGRERGAPIGPDLTKTAPSPIFRA</sequence>
<feature type="region of interest" description="Disordered" evidence="1">
    <location>
        <begin position="28"/>
        <end position="58"/>
    </location>
</feature>
<name>A0A4U8Z659_METTU</name>
<dbReference type="EMBL" id="LR536450">
    <property type="protein sequence ID" value="VFU11078.1"/>
    <property type="molecule type" value="Genomic_DNA"/>
</dbReference>
<dbReference type="Proteomes" id="UP000294360">
    <property type="component" value="Chromosome"/>
</dbReference>
<proteinExistence type="predicted"/>
<reference evidence="2 3" key="1">
    <citation type="submission" date="2019-03" db="EMBL/GenBank/DDBJ databases">
        <authorList>
            <person name="Kox A.R. M."/>
        </authorList>
    </citation>
    <scope>NUCLEOTIDE SEQUENCE [LARGE SCALE GENOMIC DNA]</scope>
    <source>
        <strain evidence="2">MTUNDRAET4 annotated genome</strain>
    </source>
</reference>
<accession>A0A4U8Z659</accession>